<protein>
    <submittedName>
        <fullName evidence="3">DJ-1/PfpI family protein</fullName>
    </submittedName>
</protein>
<reference evidence="3 4" key="1">
    <citation type="submission" date="2019-09" db="EMBL/GenBank/DDBJ databases">
        <title>Pararcticibacter amylolyticus gen. nov., sp. nov., isolated from a rottenly hemp rope, and reclassification of Pedobacter tournemirensis as Pararcticibacter tournemirensis comb. nov.</title>
        <authorList>
            <person name="Cai Y."/>
        </authorList>
    </citation>
    <scope>NUCLEOTIDE SEQUENCE [LARGE SCALE GENOMIC DNA]</scope>
    <source>
        <strain evidence="3 4">TF5-37.2-LB10</strain>
    </source>
</reference>
<dbReference type="EMBL" id="VWNE01000049">
    <property type="protein sequence ID" value="KAA8475850.1"/>
    <property type="molecule type" value="Genomic_DNA"/>
</dbReference>
<organism evidence="3 4">
    <name type="scientific">Arcticibacter tournemirensis</name>
    <dbReference type="NCBI Taxonomy" id="699437"/>
    <lineage>
        <taxon>Bacteria</taxon>
        <taxon>Pseudomonadati</taxon>
        <taxon>Bacteroidota</taxon>
        <taxon>Sphingobacteriia</taxon>
        <taxon>Sphingobacteriales</taxon>
        <taxon>Sphingobacteriaceae</taxon>
        <taxon>Arcticibacter</taxon>
    </lineage>
</organism>
<dbReference type="Proteomes" id="UP000322918">
    <property type="component" value="Unassembled WGS sequence"/>
</dbReference>
<dbReference type="NCBIfam" id="TIGR01382">
    <property type="entry name" value="PfpI"/>
    <property type="match status" value="1"/>
</dbReference>
<evidence type="ECO:0000313" key="3">
    <source>
        <dbReference type="EMBL" id="KAA8475850.1"/>
    </source>
</evidence>
<dbReference type="PANTHER" id="PTHR42733">
    <property type="entry name" value="DJ-1 PROTEIN"/>
    <property type="match status" value="1"/>
</dbReference>
<evidence type="ECO:0000256" key="1">
    <source>
        <dbReference type="ARBA" id="ARBA00008542"/>
    </source>
</evidence>
<sequence>MSKKILMLAGDFVEDYEVMVPFQAMQAVGLQVDAVCPGKKSGETVATAIHDFIGFQTYAELRGHNFAINKDFDAVKPEEYDGLYVCGGRAPEYIRLNKRVLDITRHFFDSNKPVAAICHGIQILTAADVVKGRKLTAYPAVGPEVTIAGGQFEEIGVSEAITDGNLTTSPAWPGHPAILKEFYKLLGISISGN</sequence>
<dbReference type="RefSeq" id="WP_141816313.1">
    <property type="nucleotide sequence ID" value="NZ_VFPL01000001.1"/>
</dbReference>
<dbReference type="PROSITE" id="PS51276">
    <property type="entry name" value="PEPTIDASE_C56_PFPI"/>
    <property type="match status" value="1"/>
</dbReference>
<dbReference type="PANTHER" id="PTHR42733:SF2">
    <property type="entry name" value="DJ-1_THIJ_PFPI FAMILY PROTEIN"/>
    <property type="match status" value="1"/>
</dbReference>
<evidence type="ECO:0000259" key="2">
    <source>
        <dbReference type="Pfam" id="PF01965"/>
    </source>
</evidence>
<feature type="domain" description="DJ-1/PfpI" evidence="2">
    <location>
        <begin position="3"/>
        <end position="183"/>
    </location>
</feature>
<dbReference type="InterPro" id="IPR006286">
    <property type="entry name" value="C56_PfpI-like"/>
</dbReference>
<comment type="similarity">
    <text evidence="1">Belongs to the peptidase C56 family.</text>
</comment>
<dbReference type="CDD" id="cd03169">
    <property type="entry name" value="GATase1_PfpI_1"/>
    <property type="match status" value="1"/>
</dbReference>
<evidence type="ECO:0000313" key="4">
    <source>
        <dbReference type="Proteomes" id="UP000322918"/>
    </source>
</evidence>
<dbReference type="InterPro" id="IPR029062">
    <property type="entry name" value="Class_I_gatase-like"/>
</dbReference>
<gene>
    <name evidence="3" type="ORF">F1649_20950</name>
</gene>
<dbReference type="Pfam" id="PF01965">
    <property type="entry name" value="DJ-1_PfpI"/>
    <property type="match status" value="1"/>
</dbReference>
<dbReference type="InterPro" id="IPR002818">
    <property type="entry name" value="DJ-1/PfpI"/>
</dbReference>
<name>A0A5M9GNC5_9SPHI</name>
<proteinExistence type="inferred from homology"/>
<keyword evidence="4" id="KW-1185">Reference proteome</keyword>
<dbReference type="AlphaFoldDB" id="A0A5M9GNC5"/>
<comment type="caution">
    <text evidence="3">The sequence shown here is derived from an EMBL/GenBank/DDBJ whole genome shotgun (WGS) entry which is preliminary data.</text>
</comment>
<dbReference type="OrthoDB" id="9792284at2"/>
<dbReference type="Gene3D" id="3.40.50.880">
    <property type="match status" value="1"/>
</dbReference>
<accession>A0A5M9GNC5</accession>
<dbReference type="SUPFAM" id="SSF52317">
    <property type="entry name" value="Class I glutamine amidotransferase-like"/>
    <property type="match status" value="1"/>
</dbReference>